<sequence length="110" mass="12295">MKKNSRTSHNVQAQKTLATTKDTTKAIETRAGVLKDAPEAPKSELKTAVYLQYMGSECSTEEILSRVKQIWTKELGRKAEEMKSINVYLKPEELAAYYVINGETTGKIAL</sequence>
<gene>
    <name evidence="1" type="ORF">H6A20_07120</name>
</gene>
<reference evidence="1" key="2">
    <citation type="journal article" date="2021" name="Sci. Rep.">
        <title>The distribution of antibiotic resistance genes in chicken gut microbiota commensals.</title>
        <authorList>
            <person name="Juricova H."/>
            <person name="Matiasovicova J."/>
            <person name="Kubasova T."/>
            <person name="Cejkova D."/>
            <person name="Rychlik I."/>
        </authorList>
    </citation>
    <scope>NUCLEOTIDE SEQUENCE</scope>
    <source>
        <strain evidence="1">An582</strain>
    </source>
</reference>
<dbReference type="Proteomes" id="UP000705508">
    <property type="component" value="Unassembled WGS sequence"/>
</dbReference>
<dbReference type="EMBL" id="JACJKS010000008">
    <property type="protein sequence ID" value="MBM6948427.1"/>
    <property type="molecule type" value="Genomic_DNA"/>
</dbReference>
<evidence type="ECO:0000313" key="2">
    <source>
        <dbReference type="Proteomes" id="UP000705508"/>
    </source>
</evidence>
<name>A0A939BFL7_9CLOT</name>
<dbReference type="RefSeq" id="WP_204906437.1">
    <property type="nucleotide sequence ID" value="NZ_JACJKS010000008.1"/>
</dbReference>
<comment type="caution">
    <text evidence="1">The sequence shown here is derived from an EMBL/GenBank/DDBJ whole genome shotgun (WGS) entry which is preliminary data.</text>
</comment>
<reference evidence="1" key="1">
    <citation type="submission" date="2020-08" db="EMBL/GenBank/DDBJ databases">
        <authorList>
            <person name="Cejkova D."/>
            <person name="Kubasova T."/>
            <person name="Jahodarova E."/>
            <person name="Rychlik I."/>
        </authorList>
    </citation>
    <scope>NUCLEOTIDE SEQUENCE</scope>
    <source>
        <strain evidence="1">An582</strain>
    </source>
</reference>
<dbReference type="AlphaFoldDB" id="A0A939BFL7"/>
<accession>A0A939BFL7</accession>
<dbReference type="InterPro" id="IPR046313">
    <property type="entry name" value="DUF6465"/>
</dbReference>
<dbReference type="Pfam" id="PF20069">
    <property type="entry name" value="DUF6465"/>
    <property type="match status" value="1"/>
</dbReference>
<organism evidence="1 2">
    <name type="scientific">Mordavella massiliensis</name>
    <dbReference type="NCBI Taxonomy" id="1871024"/>
    <lineage>
        <taxon>Bacteria</taxon>
        <taxon>Bacillati</taxon>
        <taxon>Bacillota</taxon>
        <taxon>Clostridia</taxon>
        <taxon>Eubacteriales</taxon>
        <taxon>Clostridiaceae</taxon>
        <taxon>Mordavella</taxon>
    </lineage>
</organism>
<proteinExistence type="predicted"/>
<evidence type="ECO:0000313" key="1">
    <source>
        <dbReference type="EMBL" id="MBM6948427.1"/>
    </source>
</evidence>
<protein>
    <submittedName>
        <fullName evidence="1">Uncharacterized protein</fullName>
    </submittedName>
</protein>